<dbReference type="Proteomes" id="UP001345691">
    <property type="component" value="Unassembled WGS sequence"/>
</dbReference>
<feature type="compositionally biased region" description="Polar residues" evidence="2">
    <location>
        <begin position="474"/>
        <end position="484"/>
    </location>
</feature>
<dbReference type="PANTHER" id="PTHR47425:SF2">
    <property type="entry name" value="FARB-RELATED"/>
    <property type="match status" value="1"/>
</dbReference>
<proteinExistence type="predicted"/>
<feature type="region of interest" description="Disordered" evidence="2">
    <location>
        <begin position="498"/>
        <end position="520"/>
    </location>
</feature>
<evidence type="ECO:0000313" key="4">
    <source>
        <dbReference type="EMBL" id="KAK5062264.1"/>
    </source>
</evidence>
<name>A0ABR0JEB0_9EURO</name>
<accession>A0ABR0JEB0</accession>
<protein>
    <recommendedName>
        <fullName evidence="3">Xylanolytic transcriptional activator regulatory domain-containing protein</fullName>
    </recommendedName>
</protein>
<evidence type="ECO:0000256" key="1">
    <source>
        <dbReference type="ARBA" id="ARBA00023242"/>
    </source>
</evidence>
<evidence type="ECO:0000256" key="2">
    <source>
        <dbReference type="SAM" id="MobiDB-lite"/>
    </source>
</evidence>
<organism evidence="4 5">
    <name type="scientific">Exophiala sideris</name>
    <dbReference type="NCBI Taxonomy" id="1016849"/>
    <lineage>
        <taxon>Eukaryota</taxon>
        <taxon>Fungi</taxon>
        <taxon>Dikarya</taxon>
        <taxon>Ascomycota</taxon>
        <taxon>Pezizomycotina</taxon>
        <taxon>Eurotiomycetes</taxon>
        <taxon>Chaetothyriomycetidae</taxon>
        <taxon>Chaetothyriales</taxon>
        <taxon>Herpotrichiellaceae</taxon>
        <taxon>Exophiala</taxon>
    </lineage>
</organism>
<dbReference type="SMART" id="SM00906">
    <property type="entry name" value="Fungal_trans"/>
    <property type="match status" value="1"/>
</dbReference>
<keyword evidence="1" id="KW-0539">Nucleus</keyword>
<dbReference type="Pfam" id="PF04082">
    <property type="entry name" value="Fungal_trans"/>
    <property type="match status" value="1"/>
</dbReference>
<feature type="region of interest" description="Disordered" evidence="2">
    <location>
        <begin position="460"/>
        <end position="484"/>
    </location>
</feature>
<dbReference type="InterPro" id="IPR007219">
    <property type="entry name" value="XnlR_reg_dom"/>
</dbReference>
<feature type="domain" description="Xylanolytic transcriptional activator regulatory" evidence="3">
    <location>
        <begin position="135"/>
        <end position="207"/>
    </location>
</feature>
<sequence length="639" mass="71306">MSSPIVHLLREKLALSAPSIELQNALWLAYLKSVHPFMPVLDAQSVFAMMQRRDGSQGQLSLLLFHAIMLAGLHSVDMEYLRKAGYVLRRTCLNDSFEVVKLLYDMDYEQDRMCLIQSLLLMTLWYRSPDDHKDPWHYVGLAVALARKTGLHQAPIIAVADPLRQPLLKRIWWCCVMRDYMIAHGMNRPVHIRLRECSTLMLNTSDFNDLDLATDWAVSTHVPMGRCRREGRHLAVLFVELLKLCRIGHEYLELEESKELHGGDTCPHTANNQVGPPNPTSEEAILEKVEAALASWYADLLQIPWMRLPFTHIWEPGDGVLVQHCSLLYMLYHTAVITVHRRHLMPPKPPTGKTDANDAAVISREKVRNAAGQVTSLCGILEIKGLIRGLPMPFMTCILITTIVQVLEIKFAGNSPQHENLRGLSFLTAIMKQVGTEVSYVDWSYKFLESACRTAKIQMPAADSKEEGPPSHDNVGNEQRHTQSIARTDSGAIASGDMVPVFGFTPPPEEGTINSPIPPNSTSLGFAAGIPSLPPSPFDGGLFDADFALMEHSNGEAWVFSYDAAGEDLPAGYGKTINTYLMDTDNFEQTHFGSMEDGVPSASEDRGAGYNNRMMDENTWLLSPIDMDRADPMDLSLLL</sequence>
<keyword evidence="5" id="KW-1185">Reference proteome</keyword>
<dbReference type="EMBL" id="JAVRRF010000008">
    <property type="protein sequence ID" value="KAK5062264.1"/>
    <property type="molecule type" value="Genomic_DNA"/>
</dbReference>
<dbReference type="InterPro" id="IPR052761">
    <property type="entry name" value="Fungal_Detox/Toxin_TFs"/>
</dbReference>
<gene>
    <name evidence="4" type="ORF">LTR69_004622</name>
</gene>
<reference evidence="4 5" key="1">
    <citation type="submission" date="2023-08" db="EMBL/GenBank/DDBJ databases">
        <title>Black Yeasts Isolated from many extreme environments.</title>
        <authorList>
            <person name="Coleine C."/>
            <person name="Stajich J.E."/>
            <person name="Selbmann L."/>
        </authorList>
    </citation>
    <scope>NUCLEOTIDE SEQUENCE [LARGE SCALE GENOMIC DNA]</scope>
    <source>
        <strain evidence="4 5">CCFEE 6328</strain>
    </source>
</reference>
<evidence type="ECO:0000259" key="3">
    <source>
        <dbReference type="SMART" id="SM00906"/>
    </source>
</evidence>
<dbReference type="PANTHER" id="PTHR47425">
    <property type="entry name" value="FARB-RELATED"/>
    <property type="match status" value="1"/>
</dbReference>
<dbReference type="CDD" id="cd12148">
    <property type="entry name" value="fungal_TF_MHR"/>
    <property type="match status" value="1"/>
</dbReference>
<comment type="caution">
    <text evidence="4">The sequence shown here is derived from an EMBL/GenBank/DDBJ whole genome shotgun (WGS) entry which is preliminary data.</text>
</comment>
<evidence type="ECO:0000313" key="5">
    <source>
        <dbReference type="Proteomes" id="UP001345691"/>
    </source>
</evidence>